<dbReference type="Pfam" id="PF00692">
    <property type="entry name" value="dUTPase"/>
    <property type="match status" value="1"/>
</dbReference>
<feature type="domain" description="dUTPase-like" evidence="5">
    <location>
        <begin position="106"/>
        <end position="157"/>
    </location>
</feature>
<proteinExistence type="inferred from homology"/>
<evidence type="ECO:0000256" key="2">
    <source>
        <dbReference type="ARBA" id="ARBA00006581"/>
    </source>
</evidence>
<dbReference type="GO" id="GO:0046081">
    <property type="term" value="P:dUTP catabolic process"/>
    <property type="evidence" value="ECO:0007669"/>
    <property type="project" value="InterPro"/>
</dbReference>
<name>A0A5N6RRZ0_9ROSI</name>
<protein>
    <recommendedName>
        <fullName evidence="3">dUTP diphosphatase</fullName>
        <ecNumber evidence="3">3.6.1.23</ecNumber>
    </recommendedName>
</protein>
<organism evidence="6 7">
    <name type="scientific">Carpinus fangiana</name>
    <dbReference type="NCBI Taxonomy" id="176857"/>
    <lineage>
        <taxon>Eukaryota</taxon>
        <taxon>Viridiplantae</taxon>
        <taxon>Streptophyta</taxon>
        <taxon>Embryophyta</taxon>
        <taxon>Tracheophyta</taxon>
        <taxon>Spermatophyta</taxon>
        <taxon>Magnoliopsida</taxon>
        <taxon>eudicotyledons</taxon>
        <taxon>Gunneridae</taxon>
        <taxon>Pentapetalae</taxon>
        <taxon>rosids</taxon>
        <taxon>fabids</taxon>
        <taxon>Fagales</taxon>
        <taxon>Betulaceae</taxon>
        <taxon>Carpinus</taxon>
    </lineage>
</organism>
<dbReference type="OrthoDB" id="10261072at2759"/>
<dbReference type="PANTHER" id="PTHR11241:SF0">
    <property type="entry name" value="DEOXYURIDINE 5'-TRIPHOSPHATE NUCLEOTIDOHYDROLASE"/>
    <property type="match status" value="1"/>
</dbReference>
<evidence type="ECO:0000313" key="6">
    <source>
        <dbReference type="EMBL" id="KAE8123973.1"/>
    </source>
</evidence>
<keyword evidence="7" id="KW-1185">Reference proteome</keyword>
<comment type="similarity">
    <text evidence="2">Belongs to the dUTPase family.</text>
</comment>
<dbReference type="GO" id="GO:0004170">
    <property type="term" value="F:dUTP diphosphatase activity"/>
    <property type="evidence" value="ECO:0007669"/>
    <property type="project" value="UniProtKB-EC"/>
</dbReference>
<reference evidence="6 7" key="1">
    <citation type="submission" date="2019-06" db="EMBL/GenBank/DDBJ databases">
        <title>A chromosomal-level reference genome of Carpinus fangiana (Coryloideae, Betulaceae).</title>
        <authorList>
            <person name="Yang X."/>
            <person name="Wang Z."/>
            <person name="Zhang L."/>
            <person name="Hao G."/>
            <person name="Liu J."/>
            <person name="Yang Y."/>
        </authorList>
    </citation>
    <scope>NUCLEOTIDE SEQUENCE [LARGE SCALE GENOMIC DNA]</scope>
    <source>
        <strain evidence="6">Cfa_2016G</strain>
        <tissue evidence="6">Leaf</tissue>
    </source>
</reference>
<dbReference type="InterPro" id="IPR036157">
    <property type="entry name" value="dUTPase-like_sf"/>
</dbReference>
<sequence length="177" mass="19353">MAGKLGAKTLQNTDFSVALPLFKRTSFCASLSLKLRFWQILPYPSRRHRALNLALAMAHSDLESNSPPEIKEPLLKIPKLGQNGVSAAAISENPMSLLRVKKLSEKAVLPSRASPLSAGYDLSSATETKVPARGKALVPTHLSIAIPEGTYARIVTRIRDSSDFCYVCNFVERMVSK</sequence>
<dbReference type="EC" id="3.6.1.23" evidence="3"/>
<evidence type="ECO:0000256" key="1">
    <source>
        <dbReference type="ARBA" id="ARBA00005142"/>
    </source>
</evidence>
<dbReference type="AlphaFoldDB" id="A0A5N6RRZ0"/>
<evidence type="ECO:0000313" key="7">
    <source>
        <dbReference type="Proteomes" id="UP000327013"/>
    </source>
</evidence>
<dbReference type="InterPro" id="IPR008181">
    <property type="entry name" value="dUTPase"/>
</dbReference>
<dbReference type="EMBL" id="CM017328">
    <property type="protein sequence ID" value="KAE8123973.1"/>
    <property type="molecule type" value="Genomic_DNA"/>
</dbReference>
<dbReference type="InterPro" id="IPR029054">
    <property type="entry name" value="dUTPase-like"/>
</dbReference>
<comment type="pathway">
    <text evidence="1">Pyrimidine metabolism; dUMP biosynthesis; dUMP from dCTP (dUTP route): step 2/2.</text>
</comment>
<dbReference type="SUPFAM" id="SSF51283">
    <property type="entry name" value="dUTPase-like"/>
    <property type="match status" value="1"/>
</dbReference>
<dbReference type="PANTHER" id="PTHR11241">
    <property type="entry name" value="DEOXYURIDINE 5'-TRIPHOSPHATE NUCLEOTIDOHYDROLASE"/>
    <property type="match status" value="1"/>
</dbReference>
<evidence type="ECO:0000256" key="3">
    <source>
        <dbReference type="ARBA" id="ARBA00012379"/>
    </source>
</evidence>
<dbReference type="Proteomes" id="UP000327013">
    <property type="component" value="Chromosome 8"/>
</dbReference>
<dbReference type="GO" id="GO:0006226">
    <property type="term" value="P:dUMP biosynthetic process"/>
    <property type="evidence" value="ECO:0007669"/>
    <property type="project" value="InterPro"/>
</dbReference>
<keyword evidence="4" id="KW-0546">Nucleotide metabolism</keyword>
<accession>A0A5N6RRZ0</accession>
<evidence type="ECO:0000256" key="4">
    <source>
        <dbReference type="ARBA" id="ARBA00023080"/>
    </source>
</evidence>
<gene>
    <name evidence="6" type="ORF">FH972_018886</name>
</gene>
<dbReference type="GO" id="GO:0000287">
    <property type="term" value="F:magnesium ion binding"/>
    <property type="evidence" value="ECO:0007669"/>
    <property type="project" value="InterPro"/>
</dbReference>
<evidence type="ECO:0000259" key="5">
    <source>
        <dbReference type="Pfam" id="PF00692"/>
    </source>
</evidence>
<dbReference type="Gene3D" id="2.70.40.10">
    <property type="match status" value="1"/>
</dbReference>